<protein>
    <recommendedName>
        <fullName evidence="4">SPW repeat-containing protein</fullName>
    </recommendedName>
</protein>
<keyword evidence="1" id="KW-1133">Transmembrane helix</keyword>
<comment type="caution">
    <text evidence="2">The sequence shown here is derived from an EMBL/GenBank/DDBJ whole genome shotgun (WGS) entry which is preliminary data.</text>
</comment>
<dbReference type="AlphaFoldDB" id="A0A1E3RLG6"/>
<keyword evidence="1" id="KW-0472">Membrane</keyword>
<feature type="transmembrane region" description="Helical" evidence="1">
    <location>
        <begin position="137"/>
        <end position="159"/>
    </location>
</feature>
<keyword evidence="1" id="KW-0812">Transmembrane</keyword>
<feature type="transmembrane region" description="Helical" evidence="1">
    <location>
        <begin position="110"/>
        <end position="131"/>
    </location>
</feature>
<feature type="transmembrane region" description="Helical" evidence="1">
    <location>
        <begin position="166"/>
        <end position="186"/>
    </location>
</feature>
<gene>
    <name evidence="2" type="ORF">BHQ18_11830</name>
</gene>
<evidence type="ECO:0008006" key="4">
    <source>
        <dbReference type="Google" id="ProtNLM"/>
    </source>
</evidence>
<dbReference type="Proteomes" id="UP000094053">
    <property type="component" value="Unassembled WGS sequence"/>
</dbReference>
<reference evidence="3" key="1">
    <citation type="submission" date="2016-09" db="EMBL/GenBank/DDBJ databases">
        <authorList>
            <person name="Greninger A.L."/>
            <person name="Jerome K.R."/>
            <person name="Mcnair B."/>
            <person name="Wallis C."/>
            <person name="Fang F."/>
        </authorList>
    </citation>
    <scope>NUCLEOTIDE SEQUENCE [LARGE SCALE GENOMIC DNA]</scope>
    <source>
        <strain evidence="3">M6</strain>
    </source>
</reference>
<evidence type="ECO:0000313" key="3">
    <source>
        <dbReference type="Proteomes" id="UP000094053"/>
    </source>
</evidence>
<name>A0A1E3RLG6_MYCFV</name>
<accession>A0A1E3RLG6</accession>
<dbReference type="EMBL" id="MIHA01000007">
    <property type="protein sequence ID" value="ODQ90237.1"/>
    <property type="molecule type" value="Genomic_DNA"/>
</dbReference>
<keyword evidence="3" id="KW-1185">Reference proteome</keyword>
<feature type="transmembrane region" description="Helical" evidence="1">
    <location>
        <begin position="12"/>
        <end position="34"/>
    </location>
</feature>
<proteinExistence type="predicted"/>
<feature type="transmembrane region" description="Helical" evidence="1">
    <location>
        <begin position="192"/>
        <end position="210"/>
    </location>
</feature>
<organism evidence="2 3">
    <name type="scientific">Mycolicibacterium flavescens</name>
    <name type="common">Mycobacterium flavescens</name>
    <dbReference type="NCBI Taxonomy" id="1776"/>
    <lineage>
        <taxon>Bacteria</taxon>
        <taxon>Bacillati</taxon>
        <taxon>Actinomycetota</taxon>
        <taxon>Actinomycetes</taxon>
        <taxon>Mycobacteriales</taxon>
        <taxon>Mycobacteriaceae</taxon>
        <taxon>Mycolicibacterium</taxon>
    </lineage>
</organism>
<feature type="transmembrane region" description="Helical" evidence="1">
    <location>
        <begin position="67"/>
        <end position="89"/>
    </location>
</feature>
<evidence type="ECO:0000313" key="2">
    <source>
        <dbReference type="EMBL" id="ODQ90237.1"/>
    </source>
</evidence>
<feature type="transmembrane region" description="Helical" evidence="1">
    <location>
        <begin position="41"/>
        <end position="61"/>
    </location>
</feature>
<sequence>MVAGFTVTSTRLGHNLVVSFAVFITFFAALSLLARTRTNGFWGLVTLGLGMTMVPFLGAGFTPDPGAAWTGVIAGPLALILGATGWVTGRPPTVAGISHWGSREAQQGTLEKWLSGAGFVTGLAAVLFGVILGASTATIAVTAGLGVFLMVVSVWAWLAADPTRDYFMVATVGFALFLAPTVAGYGHEPAAWAAWVPGLIAAVLGVTGYLRGDTRDRRTDLRESAAERYRRTYRAARPA</sequence>
<evidence type="ECO:0000256" key="1">
    <source>
        <dbReference type="SAM" id="Phobius"/>
    </source>
</evidence>